<name>F2EAH0_HORVV</name>
<accession>F2EAH0</accession>
<reference evidence="1" key="1">
    <citation type="journal article" date="2011" name="Plant Physiol.">
        <title>Comprehensive sequence analysis of 24,783 barley full-length cDNAs derived from 12 clone libraries.</title>
        <authorList>
            <person name="Matsumoto T."/>
            <person name="Tanaka T."/>
            <person name="Sakai H."/>
            <person name="Amano N."/>
            <person name="Kanamori H."/>
            <person name="Kurita K."/>
            <person name="Kikuta A."/>
            <person name="Kamiya K."/>
            <person name="Yamamoto M."/>
            <person name="Ikawa H."/>
            <person name="Fujii N."/>
            <person name="Hori K."/>
            <person name="Itoh T."/>
            <person name="Sato K."/>
        </authorList>
    </citation>
    <scope>NUCLEOTIDE SEQUENCE</scope>
    <source>
        <tissue evidence="1">Seed</tissue>
    </source>
</reference>
<dbReference type="EMBL" id="AK373145">
    <property type="protein sequence ID" value="BAK04342.1"/>
    <property type="molecule type" value="mRNA"/>
</dbReference>
<organism evidence="1">
    <name type="scientific">Hordeum vulgare subsp. vulgare</name>
    <name type="common">Domesticated barley</name>
    <dbReference type="NCBI Taxonomy" id="112509"/>
    <lineage>
        <taxon>Eukaryota</taxon>
        <taxon>Viridiplantae</taxon>
        <taxon>Streptophyta</taxon>
        <taxon>Embryophyta</taxon>
        <taxon>Tracheophyta</taxon>
        <taxon>Spermatophyta</taxon>
        <taxon>Magnoliopsida</taxon>
        <taxon>Liliopsida</taxon>
        <taxon>Poales</taxon>
        <taxon>Poaceae</taxon>
        <taxon>BOP clade</taxon>
        <taxon>Pooideae</taxon>
        <taxon>Triticodae</taxon>
        <taxon>Triticeae</taxon>
        <taxon>Hordeinae</taxon>
        <taxon>Hordeum</taxon>
    </lineage>
</organism>
<dbReference type="AlphaFoldDB" id="F2EAH0"/>
<protein>
    <submittedName>
        <fullName evidence="1">Predicted protein</fullName>
    </submittedName>
</protein>
<proteinExistence type="evidence at transcript level"/>
<sequence length="79" mass="8812">MKSICLLLFQVSSIRLTPTTRLLPATRDLKASPIRPNPTTRLLRASTIKTMKGDGERSLEQQDSERACFYGAFGTTPRT</sequence>
<evidence type="ECO:0000313" key="1">
    <source>
        <dbReference type="EMBL" id="BAK04342.1"/>
    </source>
</evidence>